<dbReference type="AlphaFoldDB" id="A0A1W6LPQ1"/>
<dbReference type="RefSeq" id="WP_085756329.1">
    <property type="nucleotide sequence ID" value="NZ_CP021023.1"/>
</dbReference>
<evidence type="ECO:0000313" key="2">
    <source>
        <dbReference type="Proteomes" id="UP000193334"/>
    </source>
</evidence>
<dbReference type="NCBIfam" id="TIGR02595">
    <property type="entry name" value="PEP_CTERM"/>
    <property type="match status" value="1"/>
</dbReference>
<evidence type="ECO:0008006" key="3">
    <source>
        <dbReference type="Google" id="ProtNLM"/>
    </source>
</evidence>
<evidence type="ECO:0000313" key="1">
    <source>
        <dbReference type="EMBL" id="ARN57702.1"/>
    </source>
</evidence>
<name>A0A1W6LPQ1_9BACT</name>
<sequence>MAYVNQYPDIGYGNEYNTIDLKFTNNDPGAIYNSASVSNEILGDLAEQLVSLSSNSGKTVEDALNEFELTVRSPPTGEVYNGWDVSKDSQGGLSLNHNAGWAGFDYDEWTSDSATNDLALTVSVPTSLLETDGIEGYDPETDARIVLGDTAVQNAFVGVYNHNNQWSSSMNQYEVVPEPMTALMFGVGALGVMAKRAGNKVRAYFS</sequence>
<organism evidence="1 2">
    <name type="scientific">Sedimentisphaera salicampi</name>
    <dbReference type="NCBI Taxonomy" id="1941349"/>
    <lineage>
        <taxon>Bacteria</taxon>
        <taxon>Pseudomonadati</taxon>
        <taxon>Planctomycetota</taxon>
        <taxon>Phycisphaerae</taxon>
        <taxon>Sedimentisphaerales</taxon>
        <taxon>Sedimentisphaeraceae</taxon>
        <taxon>Sedimentisphaera</taxon>
    </lineage>
</organism>
<dbReference type="Proteomes" id="UP000193334">
    <property type="component" value="Chromosome"/>
</dbReference>
<dbReference type="KEGG" id="pbp:STSP1_02123"/>
<gene>
    <name evidence="1" type="ORF">STSP1_02123</name>
</gene>
<proteinExistence type="predicted"/>
<dbReference type="EMBL" id="CP021023">
    <property type="protein sequence ID" value="ARN57702.1"/>
    <property type="molecule type" value="Genomic_DNA"/>
</dbReference>
<protein>
    <recommendedName>
        <fullName evidence="3">PEP-CTERM protein-sorting domain-containing protein</fullName>
    </recommendedName>
</protein>
<keyword evidence="2" id="KW-1185">Reference proteome</keyword>
<accession>A0A1W6LPQ1</accession>
<reference evidence="2" key="1">
    <citation type="submission" date="2017-04" db="EMBL/GenBank/DDBJ databases">
        <title>Comparative genomics and description of representatives of a novel lineage of planctomycetes thriving in anoxic sediments.</title>
        <authorList>
            <person name="Spring S."/>
            <person name="Bunk B."/>
            <person name="Sproer C."/>
        </authorList>
    </citation>
    <scope>NUCLEOTIDE SEQUENCE [LARGE SCALE GENOMIC DNA]</scope>
    <source>
        <strain evidence="2">ST-PulAB-D4</strain>
    </source>
</reference>
<dbReference type="InterPro" id="IPR013424">
    <property type="entry name" value="Ice-binding_C"/>
</dbReference>